<keyword evidence="3" id="KW-1185">Reference proteome</keyword>
<accession>J4D8A6</accession>
<dbReference type="OrthoDB" id="10316940at2759"/>
<protein>
    <submittedName>
        <fullName evidence="2">Uncharacterized protein</fullName>
    </submittedName>
</protein>
<feature type="chain" id="PRO_5003777948" evidence="1">
    <location>
        <begin position="25"/>
        <end position="424"/>
    </location>
</feature>
<evidence type="ECO:0000313" key="3">
    <source>
        <dbReference type="Proteomes" id="UP000003786"/>
    </source>
</evidence>
<dbReference type="RefSeq" id="XP_009690971.1">
    <property type="nucleotide sequence ID" value="XM_009692676.1"/>
</dbReference>
<evidence type="ECO:0000313" key="2">
    <source>
        <dbReference type="EMBL" id="BAM40670.1"/>
    </source>
</evidence>
<dbReference type="eggNOG" id="ENOG502QWZM">
    <property type="taxonomic scope" value="Eukaryota"/>
</dbReference>
<name>J4D8A6_THEOR</name>
<evidence type="ECO:0000256" key="1">
    <source>
        <dbReference type="SAM" id="SignalP"/>
    </source>
</evidence>
<dbReference type="EMBL" id="AP011947">
    <property type="protein sequence ID" value="BAM40670.1"/>
    <property type="molecule type" value="Genomic_DNA"/>
</dbReference>
<sequence>MAKIAPTHIFIILLSLGLLPASNCYHLDITQKESYVTSGKNVTVNRLNLSENVYNHNFPEPLLLSDIVQKGESVLFDKLFFRDQPVKYATVFWENEDPAIVHVYTGASTVVLLNNGNGRFFEQSILSDAFATNVNEDPHPTTEKQVALELNNARSYSATGVGVSVTEVPKFDSRLAPYTVHYQNVDDFRVSGLKFNDRALDVPLSNAVHGVYVYSKDGVPLLVELVNSTSRHDYYVANSGGAWEKTLFPSIFDPLYNHHFVKKLNSLTTGCTSSFVLDFTNRRVGLHTVQISCATRAGTTSLSKTLKIEKSTITADIWHREGLSKLTYRLEPAAPFEPSALSLDGRTLNIRLPPGPYNSITVYFQKCPLVIHFSGPHTNSFYEFVKHQPYAQFTDNTANERQLLSKVAKVRDRYHVMSILFRWY</sequence>
<dbReference type="VEuPathDB" id="PiroplasmaDB:TOT_020000924"/>
<keyword evidence="1" id="KW-0732">Signal</keyword>
<reference evidence="2 3" key="1">
    <citation type="journal article" date="2012" name="MBio">
        <title>Comparative genome analysis of three eukaryotic parasites with differing abilities to transform leukocytes reveals key mediators of Theileria-induced leukocyte transformation.</title>
        <authorList>
            <person name="Hayashida K."/>
            <person name="Hara Y."/>
            <person name="Abe T."/>
            <person name="Yamasaki C."/>
            <person name="Toyoda A."/>
            <person name="Kosuge T."/>
            <person name="Suzuki Y."/>
            <person name="Sato Y."/>
            <person name="Kawashima S."/>
            <person name="Katayama T."/>
            <person name="Wakaguri H."/>
            <person name="Inoue N."/>
            <person name="Homma K."/>
            <person name="Tada-Umezaki M."/>
            <person name="Yagi Y."/>
            <person name="Fujii Y."/>
            <person name="Habara T."/>
            <person name="Kanehisa M."/>
            <person name="Watanabe H."/>
            <person name="Ito K."/>
            <person name="Gojobori T."/>
            <person name="Sugawara H."/>
            <person name="Imanishi T."/>
            <person name="Weir W."/>
            <person name="Gardner M."/>
            <person name="Pain A."/>
            <person name="Shiels B."/>
            <person name="Hattori M."/>
            <person name="Nene V."/>
            <person name="Sugimoto C."/>
        </authorList>
    </citation>
    <scope>NUCLEOTIDE SEQUENCE [LARGE SCALE GENOMIC DNA]</scope>
    <source>
        <strain evidence="2 3">Shintoku</strain>
    </source>
</reference>
<feature type="signal peptide" evidence="1">
    <location>
        <begin position="1"/>
        <end position="24"/>
    </location>
</feature>
<dbReference type="GeneID" id="20715032"/>
<proteinExistence type="predicted"/>
<dbReference type="Proteomes" id="UP000003786">
    <property type="component" value="Chromosome 2"/>
</dbReference>
<dbReference type="AlphaFoldDB" id="J4D8A6"/>
<gene>
    <name evidence="2" type="ORF">TOT_020000924</name>
</gene>
<organism evidence="2 3">
    <name type="scientific">Theileria orientalis strain Shintoku</name>
    <dbReference type="NCBI Taxonomy" id="869250"/>
    <lineage>
        <taxon>Eukaryota</taxon>
        <taxon>Sar</taxon>
        <taxon>Alveolata</taxon>
        <taxon>Apicomplexa</taxon>
        <taxon>Aconoidasida</taxon>
        <taxon>Piroplasmida</taxon>
        <taxon>Theileriidae</taxon>
        <taxon>Theileria</taxon>
    </lineage>
</organism>
<dbReference type="KEGG" id="tot:TOT_020000924"/>